<evidence type="ECO:0000256" key="7">
    <source>
        <dbReference type="ARBA" id="ARBA00023029"/>
    </source>
</evidence>
<dbReference type="AlphaFoldDB" id="A0AAF0F6W0"/>
<dbReference type="InterPro" id="IPR013826">
    <property type="entry name" value="Topo_IA_cen_sub3"/>
</dbReference>
<sequence>MAPKSLWHESTELSADSVESHPYLHHLFVVSTYQVDQDQTQKDSASPAYSRRGRCRLHRFQDEQCTIIDAIDGEAILDTKWCLASDEPSDQGYGILGIADASGHLQLHKLNEDLKFAAMTSWTVNTDKALCLSVDFSDRTTRNADDAKTIVSQSDGSLAMIPSLYTKQPDGIQTWAAHDYEAWIAAWDTSSDGTIAWSGGDDLTLKGWDMRTPIYDGVRSATFQCQKGFDGGVTSLQNHPTQPQYWAVGSYDEKIRIFDARKPQRPLATEEVGGGIWRTKWHPSKANALLLGCMHGGVHIVEWQPDSSINKTRDMRVLCVAEKPSIAKTIAQMLSGGSLSNRAGRDKFCRNYDFVYRLPRPALGMGGSGPLVSVEMTMTSVRGHMMEIEFPDEYKWGRCDPSSLFTAPTFTRVTKDAAKVAENLAAEARTADLLMIWTDCDREGEQIGYEIMQHCRSVRASLRVKRARFSALIANQIHRACANPVDLDLNAAYAVEARQQIDLRAGAAFTRLQTSRLGRQVKELDGLVVAEALYQRGLLSYPRTETDQYDKDMDFQNLLAKQTSDQAWGAQVSELISPSGLQFERPRNGNKNDKAHPPIHPTAHANGLSGDEKKIYDYVTRRFLASCATDAQGHETSVHIEIGGEKFHASGTVVTEQNYLVLFPYETWKDKTMPPYEQNQRFRPSCELREGETSRPSLLTEADLVALMDKNGIGTDATIAEHIRKVIDRQYVMLHRQGKTNYLVPSTLGMGLVEGYQSMESSQYLCKPVLRRDTESKLDQVAKAELTHERMVAESMQEYKQIYAAVQSDFQVIIRNVSNLIDTQPTQPTNDDQIQHTISLDEASESLSSPLCHCNLPAVEKCNEGDRKYWGCARGDQGCGYFRWKTQALVQQSSSQPVNRARSSTQNSRTSRRSNQSAPEPASASTSDSLDTPRCQCDLTAKRATASTVGDLSD</sequence>
<evidence type="ECO:0000256" key="6">
    <source>
        <dbReference type="ARBA" id="ARBA00022833"/>
    </source>
</evidence>
<dbReference type="PROSITE" id="PS50880">
    <property type="entry name" value="TOPRIM"/>
    <property type="match status" value="1"/>
</dbReference>
<dbReference type="PROSITE" id="PS52039">
    <property type="entry name" value="TOPO_IA_2"/>
    <property type="match status" value="1"/>
</dbReference>
<name>A0AAF0F6W0_9BASI</name>
<dbReference type="CDD" id="cd03362">
    <property type="entry name" value="TOPRIM_TopoIA_TopoIII"/>
    <property type="match status" value="1"/>
</dbReference>
<accession>A0AAF0F6W0</accession>
<evidence type="ECO:0000313" key="14">
    <source>
        <dbReference type="EMBL" id="WFD41484.1"/>
    </source>
</evidence>
<dbReference type="GO" id="GO:0005634">
    <property type="term" value="C:nucleus"/>
    <property type="evidence" value="ECO:0007669"/>
    <property type="project" value="TreeGrafter"/>
</dbReference>
<keyword evidence="6" id="KW-0862">Zinc</keyword>
<dbReference type="InterPro" id="IPR006171">
    <property type="entry name" value="TOPRIM_dom"/>
</dbReference>
<dbReference type="EC" id="5.6.2.1" evidence="4 10"/>
<dbReference type="InterPro" id="IPR034144">
    <property type="entry name" value="TOPRIM_TopoIII"/>
</dbReference>
<comment type="function">
    <text evidence="10">Introduces a single-strand break via transesterification at a target site in duplex DNA. Releases the supercoiling and torsional tension of DNA introduced during the DNA replication and transcription by transiently cleaving and rejoining one strand of the DNA duplex. The scissile phosphodiester is attacked by the catalytic tyrosine of the enzyme, resulting in the formation of a DNA-(5'-phosphotyrosyl)-enzyme intermediate and the expulsion of a 3'-OH DNA strand.</text>
</comment>
<dbReference type="FunFam" id="1.10.290.10:FF:000003">
    <property type="entry name" value="DNA topoisomerase"/>
    <property type="match status" value="1"/>
</dbReference>
<dbReference type="GO" id="GO:0006281">
    <property type="term" value="P:DNA repair"/>
    <property type="evidence" value="ECO:0007669"/>
    <property type="project" value="TreeGrafter"/>
</dbReference>
<dbReference type="InterPro" id="IPR003602">
    <property type="entry name" value="Topo_IA_DNA-bd_dom"/>
</dbReference>
<evidence type="ECO:0000256" key="4">
    <source>
        <dbReference type="ARBA" id="ARBA00012891"/>
    </source>
</evidence>
<dbReference type="PRINTS" id="PR00417">
    <property type="entry name" value="PRTPISMRASEI"/>
</dbReference>
<gene>
    <name evidence="14" type="primary">TOP3</name>
    <name evidence="14" type="ORF">MPSI1_000113</name>
</gene>
<dbReference type="SMART" id="SM00436">
    <property type="entry name" value="TOP1Bc"/>
    <property type="match status" value="1"/>
</dbReference>
<feature type="domain" description="Topo IA-type catalytic" evidence="13">
    <location>
        <begin position="409"/>
        <end position="803"/>
    </location>
</feature>
<feature type="compositionally biased region" description="Low complexity" evidence="11">
    <location>
        <begin position="900"/>
        <end position="918"/>
    </location>
</feature>
<comment type="similarity">
    <text evidence="3 10">Belongs to the type IA topoisomerase family.</text>
</comment>
<dbReference type="SMART" id="SM00437">
    <property type="entry name" value="TOP1Ac"/>
    <property type="match status" value="1"/>
</dbReference>
<dbReference type="SMART" id="SM00493">
    <property type="entry name" value="TOPRIM"/>
    <property type="match status" value="1"/>
</dbReference>
<comment type="catalytic activity">
    <reaction evidence="1 10">
        <text>ATP-independent breakage of single-stranded DNA, followed by passage and rejoining.</text>
        <dbReference type="EC" id="5.6.2.1"/>
    </reaction>
</comment>
<keyword evidence="7 10" id="KW-0799">Topoisomerase</keyword>
<dbReference type="InterPro" id="IPR000380">
    <property type="entry name" value="Topo_IA"/>
</dbReference>
<evidence type="ECO:0000256" key="5">
    <source>
        <dbReference type="ARBA" id="ARBA00022723"/>
    </source>
</evidence>
<evidence type="ECO:0000259" key="12">
    <source>
        <dbReference type="PROSITE" id="PS50880"/>
    </source>
</evidence>
<dbReference type="GO" id="GO:0003917">
    <property type="term" value="F:DNA topoisomerase type I (single strand cut, ATP-independent) activity"/>
    <property type="evidence" value="ECO:0007669"/>
    <property type="project" value="UniProtKB-EC"/>
</dbReference>
<keyword evidence="5" id="KW-0479">Metal-binding</keyword>
<dbReference type="Proteomes" id="UP001214628">
    <property type="component" value="Chromosome 1"/>
</dbReference>
<dbReference type="PANTHER" id="PTHR11390:SF21">
    <property type="entry name" value="DNA TOPOISOMERASE 3-ALPHA"/>
    <property type="match status" value="1"/>
</dbReference>
<feature type="region of interest" description="Disordered" evidence="11">
    <location>
        <begin position="892"/>
        <end position="934"/>
    </location>
</feature>
<evidence type="ECO:0000313" key="15">
    <source>
        <dbReference type="Proteomes" id="UP001214628"/>
    </source>
</evidence>
<dbReference type="InterPro" id="IPR001680">
    <property type="entry name" value="WD40_rpt"/>
</dbReference>
<dbReference type="Gene3D" id="1.10.460.10">
    <property type="entry name" value="Topoisomerase I, domain 2"/>
    <property type="match status" value="1"/>
</dbReference>
<dbReference type="InterPro" id="IPR036322">
    <property type="entry name" value="WD40_repeat_dom_sf"/>
</dbReference>
<dbReference type="InterPro" id="IPR003601">
    <property type="entry name" value="Topo_IA_2"/>
</dbReference>
<comment type="cofactor">
    <cofactor evidence="2">
        <name>Mg(2+)</name>
        <dbReference type="ChEBI" id="CHEBI:18420"/>
    </cofactor>
</comment>
<dbReference type="EMBL" id="CP118375">
    <property type="protein sequence ID" value="WFD41484.1"/>
    <property type="molecule type" value="Genomic_DNA"/>
</dbReference>
<dbReference type="GO" id="GO:0003677">
    <property type="term" value="F:DNA binding"/>
    <property type="evidence" value="ECO:0007669"/>
    <property type="project" value="UniProtKB-KW"/>
</dbReference>
<keyword evidence="15" id="KW-1185">Reference proteome</keyword>
<reference evidence="14" key="1">
    <citation type="submission" date="2023-02" db="EMBL/GenBank/DDBJ databases">
        <title>Mating type loci evolution in Malassezia.</title>
        <authorList>
            <person name="Coelho M.A."/>
        </authorList>
    </citation>
    <scope>NUCLEOTIDE SEQUENCE</scope>
    <source>
        <strain evidence="14">CBS 14136</strain>
    </source>
</reference>
<dbReference type="FunFam" id="3.40.50.140:FF:000005">
    <property type="entry name" value="DNA topoisomerase"/>
    <property type="match status" value="1"/>
</dbReference>
<dbReference type="Gene3D" id="1.10.290.10">
    <property type="entry name" value="Topoisomerase I, domain 4"/>
    <property type="match status" value="1"/>
</dbReference>
<protein>
    <recommendedName>
        <fullName evidence="4 10">DNA topoisomerase</fullName>
        <ecNumber evidence="4 10">5.6.2.1</ecNumber>
    </recommendedName>
</protein>
<dbReference type="Pfam" id="PF01131">
    <property type="entry name" value="Topoisom_bac"/>
    <property type="match status" value="1"/>
</dbReference>
<dbReference type="GO" id="GO:0046872">
    <property type="term" value="F:metal ion binding"/>
    <property type="evidence" value="ECO:0007669"/>
    <property type="project" value="UniProtKB-KW"/>
</dbReference>
<dbReference type="Gene3D" id="3.40.50.140">
    <property type="match status" value="1"/>
</dbReference>
<evidence type="ECO:0000256" key="3">
    <source>
        <dbReference type="ARBA" id="ARBA00009446"/>
    </source>
</evidence>
<evidence type="ECO:0000256" key="9">
    <source>
        <dbReference type="ARBA" id="ARBA00023235"/>
    </source>
</evidence>
<evidence type="ECO:0000259" key="13">
    <source>
        <dbReference type="PROSITE" id="PS52039"/>
    </source>
</evidence>
<dbReference type="PANTHER" id="PTHR11390">
    <property type="entry name" value="PROKARYOTIC DNA TOPOISOMERASE"/>
    <property type="match status" value="1"/>
</dbReference>
<evidence type="ECO:0000256" key="2">
    <source>
        <dbReference type="ARBA" id="ARBA00001946"/>
    </source>
</evidence>
<dbReference type="Gene3D" id="2.130.10.10">
    <property type="entry name" value="YVTN repeat-like/Quinoprotein amine dehydrogenase"/>
    <property type="match status" value="1"/>
</dbReference>
<dbReference type="PROSITE" id="PS00396">
    <property type="entry name" value="TOPO_IA_1"/>
    <property type="match status" value="1"/>
</dbReference>
<dbReference type="GO" id="GO:0031422">
    <property type="term" value="C:RecQ family helicase-topoisomerase III complex"/>
    <property type="evidence" value="ECO:0007669"/>
    <property type="project" value="TreeGrafter"/>
</dbReference>
<dbReference type="InterPro" id="IPR015943">
    <property type="entry name" value="WD40/YVTN_repeat-like_dom_sf"/>
</dbReference>
<feature type="compositionally biased region" description="Basic and acidic residues" evidence="11">
    <location>
        <begin position="584"/>
        <end position="596"/>
    </location>
</feature>
<evidence type="ECO:0000256" key="1">
    <source>
        <dbReference type="ARBA" id="ARBA00000213"/>
    </source>
</evidence>
<dbReference type="InterPro" id="IPR013497">
    <property type="entry name" value="Topo_IA_cen"/>
</dbReference>
<feature type="domain" description="Toprim" evidence="12">
    <location>
        <begin position="316"/>
        <end position="470"/>
    </location>
</feature>
<dbReference type="CDD" id="cd00186">
    <property type="entry name" value="TOP1Ac"/>
    <property type="match status" value="1"/>
</dbReference>
<dbReference type="SMART" id="SM00320">
    <property type="entry name" value="WD40"/>
    <property type="match status" value="2"/>
</dbReference>
<evidence type="ECO:0000256" key="10">
    <source>
        <dbReference type="RuleBase" id="RU362092"/>
    </source>
</evidence>
<feature type="region of interest" description="Disordered" evidence="11">
    <location>
        <begin position="581"/>
        <end position="607"/>
    </location>
</feature>
<dbReference type="InterPro" id="IPR013824">
    <property type="entry name" value="Topo_IA_cen_sub1"/>
</dbReference>
<keyword evidence="9 10" id="KW-0413">Isomerase</keyword>
<dbReference type="InterPro" id="IPR023406">
    <property type="entry name" value="Topo_IA_AS"/>
</dbReference>
<evidence type="ECO:0000256" key="11">
    <source>
        <dbReference type="SAM" id="MobiDB-lite"/>
    </source>
</evidence>
<proteinExistence type="inferred from homology"/>
<dbReference type="SUPFAM" id="SSF50978">
    <property type="entry name" value="WD40 repeat-like"/>
    <property type="match status" value="1"/>
</dbReference>
<evidence type="ECO:0000256" key="8">
    <source>
        <dbReference type="ARBA" id="ARBA00023125"/>
    </source>
</evidence>
<dbReference type="GO" id="GO:0006310">
    <property type="term" value="P:DNA recombination"/>
    <property type="evidence" value="ECO:0007669"/>
    <property type="project" value="TreeGrafter"/>
</dbReference>
<dbReference type="GO" id="GO:0006265">
    <property type="term" value="P:DNA topological change"/>
    <property type="evidence" value="ECO:0007669"/>
    <property type="project" value="InterPro"/>
</dbReference>
<dbReference type="Pfam" id="PF01751">
    <property type="entry name" value="Toprim"/>
    <property type="match status" value="1"/>
</dbReference>
<dbReference type="SUPFAM" id="SSF56712">
    <property type="entry name" value="Prokaryotic type I DNA topoisomerase"/>
    <property type="match status" value="1"/>
</dbReference>
<dbReference type="InterPro" id="IPR023405">
    <property type="entry name" value="Topo_IA_core_domain"/>
</dbReference>
<keyword evidence="8 10" id="KW-0238">DNA-binding</keyword>
<organism evidence="14 15">
    <name type="scientific">Malassezia psittaci</name>
    <dbReference type="NCBI Taxonomy" id="1821823"/>
    <lineage>
        <taxon>Eukaryota</taxon>
        <taxon>Fungi</taxon>
        <taxon>Dikarya</taxon>
        <taxon>Basidiomycota</taxon>
        <taxon>Ustilaginomycotina</taxon>
        <taxon>Malasseziomycetes</taxon>
        <taxon>Malasseziales</taxon>
        <taxon>Malasseziaceae</taxon>
        <taxon>Malassezia</taxon>
    </lineage>
</organism>